<evidence type="ECO:0000313" key="3">
    <source>
        <dbReference type="EMBL" id="EAY25433.1"/>
    </source>
</evidence>
<dbReference type="NCBIfam" id="NF033611">
    <property type="entry name" value="SAVED"/>
    <property type="match status" value="1"/>
</dbReference>
<proteinExistence type="predicted"/>
<feature type="domain" description="CHAT" evidence="1">
    <location>
        <begin position="274"/>
        <end position="442"/>
    </location>
</feature>
<feature type="domain" description="SMODS-associated and fused to various effectors" evidence="2">
    <location>
        <begin position="63"/>
        <end position="257"/>
    </location>
</feature>
<dbReference type="AlphaFoldDB" id="A1ZW70"/>
<evidence type="ECO:0000259" key="1">
    <source>
        <dbReference type="Pfam" id="PF12770"/>
    </source>
</evidence>
<evidence type="ECO:0008006" key="5">
    <source>
        <dbReference type="Google" id="ProtNLM"/>
    </source>
</evidence>
<protein>
    <recommendedName>
        <fullName evidence="5">CHAT domain-containing protein</fullName>
    </recommendedName>
</protein>
<dbReference type="eggNOG" id="COG1672">
    <property type="taxonomic scope" value="Bacteria"/>
</dbReference>
<accession>A1ZW70</accession>
<dbReference type="RefSeq" id="WP_002702940.1">
    <property type="nucleotide sequence ID" value="NZ_AAWS01000049.1"/>
</dbReference>
<reference evidence="3 4" key="1">
    <citation type="submission" date="2007-01" db="EMBL/GenBank/DDBJ databases">
        <authorList>
            <person name="Haygood M."/>
            <person name="Podell S."/>
            <person name="Anderson C."/>
            <person name="Hopkinson B."/>
            <person name="Roe K."/>
            <person name="Barbeau K."/>
            <person name="Gaasterland T."/>
            <person name="Ferriera S."/>
            <person name="Johnson J."/>
            <person name="Kravitz S."/>
            <person name="Beeson K."/>
            <person name="Sutton G."/>
            <person name="Rogers Y.-H."/>
            <person name="Friedman R."/>
            <person name="Frazier M."/>
            <person name="Venter J.C."/>
        </authorList>
    </citation>
    <scope>NUCLEOTIDE SEQUENCE [LARGE SCALE GENOMIC DNA]</scope>
    <source>
        <strain evidence="3 4">ATCC 23134</strain>
    </source>
</reference>
<evidence type="ECO:0000313" key="4">
    <source>
        <dbReference type="Proteomes" id="UP000004095"/>
    </source>
</evidence>
<dbReference type="InterPro" id="IPR040836">
    <property type="entry name" value="SAVED"/>
</dbReference>
<dbReference type="Pfam" id="PF12770">
    <property type="entry name" value="CHAT"/>
    <property type="match status" value="1"/>
</dbReference>
<comment type="caution">
    <text evidence="3">The sequence shown here is derived from an EMBL/GenBank/DDBJ whole genome shotgun (WGS) entry which is preliminary data.</text>
</comment>
<dbReference type="EMBL" id="AAWS01000049">
    <property type="protein sequence ID" value="EAY25433.1"/>
    <property type="molecule type" value="Genomic_DNA"/>
</dbReference>
<dbReference type="OrthoDB" id="918292at2"/>
<gene>
    <name evidence="3" type="ORF">M23134_06692</name>
</gene>
<dbReference type="InterPro" id="IPR024983">
    <property type="entry name" value="CHAT_dom"/>
</dbReference>
<dbReference type="Pfam" id="PF18145">
    <property type="entry name" value="SAVED"/>
    <property type="match status" value="1"/>
</dbReference>
<evidence type="ECO:0000259" key="2">
    <source>
        <dbReference type="Pfam" id="PF18145"/>
    </source>
</evidence>
<dbReference type="Proteomes" id="UP000004095">
    <property type="component" value="Unassembled WGS sequence"/>
</dbReference>
<sequence length="457" mass="51966">MARKIIIIAHIIHREISEEECIEALPEAWQNKEFVFTEVRPYDKIKPLGEKVEDWVALKEQQKQLFENQVQPYLRTGVTIAYFAAAPIPAMLHLGSLLHDYYKVKVFTYHRTEKEWYLDASQKNEQSILVNYKHPLHKNEQFGNVIIRLSVSAPIAPTDTYILSEPPLQEIDISVTNPQLDALSTEESVMKYADTFIEELKKAMGLYPQAQFHLFAAMPTGLSFLIASKISPTMQASLQTYQYQKTAQVIYEPAVAINPIVKTVLVLTACLPHQQFINVKKEADKIEKVLTTKGNAREQYQVIVKNTASYQDALLLLEEHKPTIVHIASHGDETGVSLGFDRTSRQRTVPSSSTQQNILNSWETVFEMYQMNVQCVILNACQSKEMANRVAVKIQQVVGFSGSIHDRDAINFSEVFYRSLSNEYHISNAFEKAKSSVRLNSKGQSICLFYKGGQLLE</sequence>
<organism evidence="3 4">
    <name type="scientific">Microscilla marina ATCC 23134</name>
    <dbReference type="NCBI Taxonomy" id="313606"/>
    <lineage>
        <taxon>Bacteria</taxon>
        <taxon>Pseudomonadati</taxon>
        <taxon>Bacteroidota</taxon>
        <taxon>Cytophagia</taxon>
        <taxon>Cytophagales</taxon>
        <taxon>Microscillaceae</taxon>
        <taxon>Microscilla</taxon>
    </lineage>
</organism>
<keyword evidence="4" id="KW-1185">Reference proteome</keyword>
<name>A1ZW70_MICM2</name>